<evidence type="ECO:0000256" key="1">
    <source>
        <dbReference type="ARBA" id="ARBA00001974"/>
    </source>
</evidence>
<accession>A0A6A6W8L1</accession>
<dbReference type="OrthoDB" id="9996127at2759"/>
<name>A0A6A6W8L1_9PEZI</name>
<feature type="signal peptide" evidence="6">
    <location>
        <begin position="1"/>
        <end position="21"/>
    </location>
</feature>
<keyword evidence="6" id="KW-0732">Signal</keyword>
<evidence type="ECO:0000313" key="9">
    <source>
        <dbReference type="Proteomes" id="UP000799437"/>
    </source>
</evidence>
<dbReference type="Proteomes" id="UP000799437">
    <property type="component" value="Unassembled WGS sequence"/>
</dbReference>
<dbReference type="InterPro" id="IPR036318">
    <property type="entry name" value="FAD-bd_PCMH-like_sf"/>
</dbReference>
<keyword evidence="9" id="KW-1185">Reference proteome</keyword>
<keyword evidence="3" id="KW-0285">Flavoprotein</keyword>
<gene>
    <name evidence="8" type="ORF">EJ05DRAFT_485663</name>
</gene>
<dbReference type="GO" id="GO:0016491">
    <property type="term" value="F:oxidoreductase activity"/>
    <property type="evidence" value="ECO:0007669"/>
    <property type="project" value="UniProtKB-KW"/>
</dbReference>
<dbReference type="Pfam" id="PF01565">
    <property type="entry name" value="FAD_binding_4"/>
    <property type="match status" value="1"/>
</dbReference>
<evidence type="ECO:0000256" key="2">
    <source>
        <dbReference type="ARBA" id="ARBA00005466"/>
    </source>
</evidence>
<dbReference type="RefSeq" id="XP_033601000.1">
    <property type="nucleotide sequence ID" value="XM_033745470.1"/>
</dbReference>
<evidence type="ECO:0000256" key="6">
    <source>
        <dbReference type="SAM" id="SignalP"/>
    </source>
</evidence>
<dbReference type="InterPro" id="IPR050416">
    <property type="entry name" value="FAD-linked_Oxidoreductase"/>
</dbReference>
<dbReference type="Gene3D" id="3.40.462.20">
    <property type="match status" value="1"/>
</dbReference>
<feature type="chain" id="PRO_5025555927" evidence="6">
    <location>
        <begin position="22"/>
        <end position="554"/>
    </location>
</feature>
<dbReference type="GO" id="GO:0071949">
    <property type="term" value="F:FAD binding"/>
    <property type="evidence" value="ECO:0007669"/>
    <property type="project" value="InterPro"/>
</dbReference>
<evidence type="ECO:0000259" key="7">
    <source>
        <dbReference type="PROSITE" id="PS51387"/>
    </source>
</evidence>
<reference evidence="8" key="1">
    <citation type="journal article" date="2020" name="Stud. Mycol.">
        <title>101 Dothideomycetes genomes: a test case for predicting lifestyles and emergence of pathogens.</title>
        <authorList>
            <person name="Haridas S."/>
            <person name="Albert R."/>
            <person name="Binder M."/>
            <person name="Bloem J."/>
            <person name="Labutti K."/>
            <person name="Salamov A."/>
            <person name="Andreopoulos B."/>
            <person name="Baker S."/>
            <person name="Barry K."/>
            <person name="Bills G."/>
            <person name="Bluhm B."/>
            <person name="Cannon C."/>
            <person name="Castanera R."/>
            <person name="Culley D."/>
            <person name="Daum C."/>
            <person name="Ezra D."/>
            <person name="Gonzalez J."/>
            <person name="Henrissat B."/>
            <person name="Kuo A."/>
            <person name="Liang C."/>
            <person name="Lipzen A."/>
            <person name="Lutzoni F."/>
            <person name="Magnuson J."/>
            <person name="Mondo S."/>
            <person name="Nolan M."/>
            <person name="Ohm R."/>
            <person name="Pangilinan J."/>
            <person name="Park H.-J."/>
            <person name="Ramirez L."/>
            <person name="Alfaro M."/>
            <person name="Sun H."/>
            <person name="Tritt A."/>
            <person name="Yoshinaga Y."/>
            <person name="Zwiers L.-H."/>
            <person name="Turgeon B."/>
            <person name="Goodwin S."/>
            <person name="Spatafora J."/>
            <person name="Crous P."/>
            <person name="Grigoriev I."/>
        </authorList>
    </citation>
    <scope>NUCLEOTIDE SEQUENCE</scope>
    <source>
        <strain evidence="8">CBS 121739</strain>
    </source>
</reference>
<evidence type="ECO:0000256" key="5">
    <source>
        <dbReference type="ARBA" id="ARBA00023002"/>
    </source>
</evidence>
<protein>
    <submittedName>
        <fullName evidence="8">FAD-binding domain-containing protein</fullName>
    </submittedName>
</protein>
<dbReference type="SUPFAM" id="SSF56176">
    <property type="entry name" value="FAD-binding/transporter-associated domain-like"/>
    <property type="match status" value="1"/>
</dbReference>
<dbReference type="EMBL" id="ML996571">
    <property type="protein sequence ID" value="KAF2758549.1"/>
    <property type="molecule type" value="Genomic_DNA"/>
</dbReference>
<evidence type="ECO:0000256" key="4">
    <source>
        <dbReference type="ARBA" id="ARBA00022827"/>
    </source>
</evidence>
<sequence length="554" mass="60826">MQSSFAILWLLGNLFSGFASSSSVDPYRIHEELGPLLSANAAIYTPSSPEWLNVTDHIDPGIIHPQYVASVVAGVEQDVELVIKFANHHNIPFLAHNGGHGSWSDLSNVRHGIQIYIRALNTIAIHEDNTATIGGGASVHEVLNGLAAEGKRSGWSRNCNAICNMLTFLVHGICPCVSLLGPALGGGHGILQGRYGLACDQIVSANIVLANGTAVVASKDSHRELYWAMRGAGHNFGIVTSVRYRVYDIPRDAQWQHTLIYFNKDKLEEALTVSNKLTDAPGNHPPELMVEWGNIAHVPSLDAVNVRGYPSCCLYLTANKIRSLFFDWTSSMKRYESIGPLSIQKVTETDYTKVPGLVGFTLEGYSCMRRSDSIMASVSLHNYNVTTMKKAYDIFANLTSMPEFSGAYGLLESYATEGVKAVAADSTAVSGEERRANILLGFELIHNTSRSNFERANATAAELTAVFKSGQDTEKYGPVGTYPNYARGAESPQELYGFEPWRLRRLRALKAAYDPFNRFGFYASVLEPLQLIEKFEDCACSRERTFIADVYEAG</sequence>
<comment type="cofactor">
    <cofactor evidence="1">
        <name>FAD</name>
        <dbReference type="ChEBI" id="CHEBI:57692"/>
    </cofactor>
</comment>
<comment type="similarity">
    <text evidence="2">Belongs to the oxygen-dependent FAD-linked oxidoreductase family.</text>
</comment>
<dbReference type="InterPro" id="IPR006094">
    <property type="entry name" value="Oxid_FAD_bind_N"/>
</dbReference>
<dbReference type="InterPro" id="IPR016166">
    <property type="entry name" value="FAD-bd_PCMH"/>
</dbReference>
<dbReference type="Gene3D" id="3.30.465.10">
    <property type="match status" value="1"/>
</dbReference>
<dbReference type="PANTHER" id="PTHR42973:SF9">
    <property type="entry name" value="FAD-BINDING PCMH-TYPE DOMAIN-CONTAINING PROTEIN-RELATED"/>
    <property type="match status" value="1"/>
</dbReference>
<feature type="domain" description="FAD-binding PCMH-type" evidence="7">
    <location>
        <begin position="63"/>
        <end position="249"/>
    </location>
</feature>
<dbReference type="PROSITE" id="PS51387">
    <property type="entry name" value="FAD_PCMH"/>
    <property type="match status" value="1"/>
</dbReference>
<evidence type="ECO:0000313" key="8">
    <source>
        <dbReference type="EMBL" id="KAF2758549.1"/>
    </source>
</evidence>
<dbReference type="GeneID" id="54486524"/>
<organism evidence="8 9">
    <name type="scientific">Pseudovirgaria hyperparasitica</name>
    <dbReference type="NCBI Taxonomy" id="470096"/>
    <lineage>
        <taxon>Eukaryota</taxon>
        <taxon>Fungi</taxon>
        <taxon>Dikarya</taxon>
        <taxon>Ascomycota</taxon>
        <taxon>Pezizomycotina</taxon>
        <taxon>Dothideomycetes</taxon>
        <taxon>Dothideomycetes incertae sedis</taxon>
        <taxon>Acrospermales</taxon>
        <taxon>Acrospermaceae</taxon>
        <taxon>Pseudovirgaria</taxon>
    </lineage>
</organism>
<dbReference type="AlphaFoldDB" id="A0A6A6W8L1"/>
<dbReference type="InterPro" id="IPR016169">
    <property type="entry name" value="FAD-bd_PCMH_sub2"/>
</dbReference>
<evidence type="ECO:0000256" key="3">
    <source>
        <dbReference type="ARBA" id="ARBA00022630"/>
    </source>
</evidence>
<keyword evidence="4" id="KW-0274">FAD</keyword>
<dbReference type="PANTHER" id="PTHR42973">
    <property type="entry name" value="BINDING OXIDOREDUCTASE, PUTATIVE (AFU_ORTHOLOGUE AFUA_1G17690)-RELATED"/>
    <property type="match status" value="1"/>
</dbReference>
<keyword evidence="5" id="KW-0560">Oxidoreductase</keyword>
<proteinExistence type="inferred from homology"/>